<dbReference type="OMA" id="NFQDDIY"/>
<feature type="domain" description="DUF1899" evidence="8">
    <location>
        <begin position="14"/>
        <end position="78"/>
    </location>
</feature>
<dbReference type="Gene3D" id="2.130.10.10">
    <property type="entry name" value="YVTN repeat-like/Quinoprotein amine dehydrogenase"/>
    <property type="match status" value="1"/>
</dbReference>
<dbReference type="AlphaFoldDB" id="F0ZVC2"/>
<dbReference type="GO" id="GO:0031982">
    <property type="term" value="C:vesicle"/>
    <property type="evidence" value="ECO:0007669"/>
    <property type="project" value="EnsemblProtists"/>
</dbReference>
<dbReference type="GO" id="GO:1903673">
    <property type="term" value="P:mitotic cleavage furrow formation"/>
    <property type="evidence" value="ECO:0007669"/>
    <property type="project" value="EnsemblProtists"/>
</dbReference>
<dbReference type="GO" id="GO:0140676">
    <property type="term" value="P:oscillatory cAMP signaling"/>
    <property type="evidence" value="ECO:0007669"/>
    <property type="project" value="EnsemblProtists"/>
</dbReference>
<dbReference type="GO" id="GO:0006972">
    <property type="term" value="P:hyperosmotic response"/>
    <property type="evidence" value="ECO:0007669"/>
    <property type="project" value="EnsemblProtists"/>
</dbReference>
<dbReference type="GO" id="GO:1904643">
    <property type="term" value="P:response to curcumin"/>
    <property type="evidence" value="ECO:0007669"/>
    <property type="project" value="EnsemblProtists"/>
</dbReference>
<reference evidence="10" key="1">
    <citation type="journal article" date="2011" name="Genome Biol.">
        <title>Comparative genomics of the social amoebae Dictyostelium discoideum and Dictyostelium purpureum.</title>
        <authorList>
            <consortium name="US DOE Joint Genome Institute (JGI-PGF)"/>
            <person name="Sucgang R."/>
            <person name="Kuo A."/>
            <person name="Tian X."/>
            <person name="Salerno W."/>
            <person name="Parikh A."/>
            <person name="Feasley C.L."/>
            <person name="Dalin E."/>
            <person name="Tu H."/>
            <person name="Huang E."/>
            <person name="Barry K."/>
            <person name="Lindquist E."/>
            <person name="Shapiro H."/>
            <person name="Bruce D."/>
            <person name="Schmutz J."/>
            <person name="Salamov A."/>
            <person name="Fey P."/>
            <person name="Gaudet P."/>
            <person name="Anjard C."/>
            <person name="Babu M.M."/>
            <person name="Basu S."/>
            <person name="Bushmanova Y."/>
            <person name="van der Wel H."/>
            <person name="Katoh-Kurasawa M."/>
            <person name="Dinh C."/>
            <person name="Coutinho P.M."/>
            <person name="Saito T."/>
            <person name="Elias M."/>
            <person name="Schaap P."/>
            <person name="Kay R.R."/>
            <person name="Henrissat B."/>
            <person name="Eichinger L."/>
            <person name="Rivero F."/>
            <person name="Putnam N.H."/>
            <person name="West C.M."/>
            <person name="Loomis W.F."/>
            <person name="Chisholm R.L."/>
            <person name="Shaulsky G."/>
            <person name="Strassmann J.E."/>
            <person name="Queller D.C."/>
            <person name="Kuspa A."/>
            <person name="Grigoriev I.V."/>
        </authorList>
    </citation>
    <scope>NUCLEOTIDE SEQUENCE [LARGE SCALE GENOMIC DNA]</scope>
    <source>
        <strain evidence="10">QSDP1</strain>
    </source>
</reference>
<dbReference type="SMART" id="SM00320">
    <property type="entry name" value="WD40"/>
    <property type="match status" value="3"/>
</dbReference>
<evidence type="ECO:0000313" key="9">
    <source>
        <dbReference type="EMBL" id="EGC32108.1"/>
    </source>
</evidence>
<dbReference type="Pfam" id="PF16300">
    <property type="entry name" value="WD40_4"/>
    <property type="match status" value="1"/>
</dbReference>
<dbReference type="GO" id="GO:0061802">
    <property type="term" value="C:anterior cell cortex"/>
    <property type="evidence" value="ECO:0007669"/>
    <property type="project" value="EnsemblProtists"/>
</dbReference>
<evidence type="ECO:0000256" key="6">
    <source>
        <dbReference type="PROSITE-ProRule" id="PRU00221"/>
    </source>
</evidence>
<dbReference type="PROSITE" id="PS00678">
    <property type="entry name" value="WD_REPEATS_1"/>
    <property type="match status" value="1"/>
</dbReference>
<protein>
    <recommendedName>
        <fullName evidence="7">Coronin</fullName>
    </recommendedName>
</protein>
<dbReference type="OrthoDB" id="1850764at2759"/>
<feature type="repeat" description="WD" evidence="6">
    <location>
        <begin position="88"/>
        <end position="130"/>
    </location>
</feature>
<keyword evidence="4" id="KW-0175">Coiled coil</keyword>
<dbReference type="PROSITE" id="PS50082">
    <property type="entry name" value="WD_REPEATS_2"/>
    <property type="match status" value="3"/>
</dbReference>
<dbReference type="GO" id="GO:0030042">
    <property type="term" value="P:actin filament depolymerization"/>
    <property type="evidence" value="ECO:0007669"/>
    <property type="project" value="EnsemblProtists"/>
</dbReference>
<dbReference type="GO" id="GO:0015629">
    <property type="term" value="C:actin cytoskeleton"/>
    <property type="evidence" value="ECO:0007669"/>
    <property type="project" value="EnsemblProtists"/>
</dbReference>
<evidence type="ECO:0000259" key="8">
    <source>
        <dbReference type="SMART" id="SM01166"/>
    </source>
</evidence>
<keyword evidence="3 7" id="KW-0677">Repeat</keyword>
<dbReference type="GO" id="GO:0140220">
    <property type="term" value="C:pathogen-containing vacuole"/>
    <property type="evidence" value="ECO:0007669"/>
    <property type="project" value="EnsemblProtists"/>
</dbReference>
<dbReference type="GO" id="GO:0010467">
    <property type="term" value="P:gene expression"/>
    <property type="evidence" value="ECO:0007669"/>
    <property type="project" value="EnsemblProtists"/>
</dbReference>
<dbReference type="GO" id="GO:0061803">
    <property type="term" value="C:posterior cell cortex"/>
    <property type="evidence" value="ECO:0007669"/>
    <property type="project" value="EnsemblProtists"/>
</dbReference>
<proteinExistence type="inferred from homology"/>
<name>F0ZVC2_DICPU</name>
<dbReference type="GO" id="GO:0042742">
    <property type="term" value="P:defense response to bacterium"/>
    <property type="evidence" value="ECO:0007669"/>
    <property type="project" value="EnsemblProtists"/>
</dbReference>
<gene>
    <name evidence="9" type="ORF">DICPUDRAFT_98984</name>
</gene>
<dbReference type="SMART" id="SM01166">
    <property type="entry name" value="DUF1899"/>
    <property type="match status" value="1"/>
</dbReference>
<dbReference type="GO" id="GO:0031152">
    <property type="term" value="P:aggregation involved in sorocarp development"/>
    <property type="evidence" value="ECO:0007669"/>
    <property type="project" value="EnsemblProtists"/>
</dbReference>
<dbReference type="InterPro" id="IPR001680">
    <property type="entry name" value="WD40_rpt"/>
</dbReference>
<dbReference type="FunFam" id="2.130.10.10:FF:000502">
    <property type="entry name" value="Coronin"/>
    <property type="match status" value="1"/>
</dbReference>
<dbReference type="GO" id="GO:0001891">
    <property type="term" value="C:phagocytic cup"/>
    <property type="evidence" value="ECO:0007669"/>
    <property type="project" value="EnsemblProtists"/>
</dbReference>
<evidence type="ECO:0000256" key="3">
    <source>
        <dbReference type="ARBA" id="ARBA00022737"/>
    </source>
</evidence>
<dbReference type="Proteomes" id="UP000001064">
    <property type="component" value="Unassembled WGS sequence"/>
</dbReference>
<evidence type="ECO:0000256" key="2">
    <source>
        <dbReference type="ARBA" id="ARBA00022574"/>
    </source>
</evidence>
<dbReference type="PANTHER" id="PTHR10856">
    <property type="entry name" value="CORONIN"/>
    <property type="match status" value="1"/>
</dbReference>
<dbReference type="GO" id="GO:0006909">
    <property type="term" value="P:phagocytosis"/>
    <property type="evidence" value="ECO:0007669"/>
    <property type="project" value="EnsemblProtists"/>
</dbReference>
<keyword evidence="5" id="KW-0009">Actin-binding</keyword>
<evidence type="ECO:0000256" key="7">
    <source>
        <dbReference type="RuleBase" id="RU280818"/>
    </source>
</evidence>
<evidence type="ECO:0000256" key="4">
    <source>
        <dbReference type="ARBA" id="ARBA00023054"/>
    </source>
</evidence>
<dbReference type="GeneID" id="10507538"/>
<dbReference type="GO" id="GO:1990537">
    <property type="term" value="C:mitotic spindle polar microtubule"/>
    <property type="evidence" value="ECO:0007669"/>
    <property type="project" value="EnsemblProtists"/>
</dbReference>
<dbReference type="PANTHER" id="PTHR10856:SF0">
    <property type="entry name" value="CORONIN"/>
    <property type="match status" value="1"/>
</dbReference>
<keyword evidence="10" id="KW-1185">Reference proteome</keyword>
<dbReference type="SUPFAM" id="SSF50978">
    <property type="entry name" value="WD40 repeat-like"/>
    <property type="match status" value="1"/>
</dbReference>
<comment type="similarity">
    <text evidence="1 7">Belongs to the WD repeat coronin family.</text>
</comment>
<feature type="repeat" description="WD" evidence="6">
    <location>
        <begin position="138"/>
        <end position="180"/>
    </location>
</feature>
<dbReference type="Pfam" id="PF00400">
    <property type="entry name" value="WD40"/>
    <property type="match status" value="3"/>
</dbReference>
<organism evidence="9 10">
    <name type="scientific">Dictyostelium purpureum</name>
    <name type="common">Slime mold</name>
    <dbReference type="NCBI Taxonomy" id="5786"/>
    <lineage>
        <taxon>Eukaryota</taxon>
        <taxon>Amoebozoa</taxon>
        <taxon>Evosea</taxon>
        <taxon>Eumycetozoa</taxon>
        <taxon>Dictyostelia</taxon>
        <taxon>Dictyosteliales</taxon>
        <taxon>Dictyosteliaceae</taxon>
        <taxon>Dictyostelium</taxon>
    </lineage>
</organism>
<dbReference type="GO" id="GO:0048870">
    <property type="term" value="P:cell motility"/>
    <property type="evidence" value="ECO:0007669"/>
    <property type="project" value="EnsemblProtists"/>
</dbReference>
<dbReference type="GO" id="GO:0030863">
    <property type="term" value="C:cortical cytoskeleton"/>
    <property type="evidence" value="ECO:0007669"/>
    <property type="project" value="EnsemblProtists"/>
</dbReference>
<feature type="repeat" description="WD" evidence="6">
    <location>
        <begin position="181"/>
        <end position="222"/>
    </location>
</feature>
<dbReference type="InParanoid" id="F0ZVC2"/>
<dbReference type="InterPro" id="IPR036322">
    <property type="entry name" value="WD40_repeat_dom_sf"/>
</dbReference>
<sequence>MVKPPPLQKIGMSRVVRSSKYRHVFGTQAKKEECYQNLKVTKSAWDSNYIAANTKYFGVIWDAGGGGSFAVVPYEAQGKISQTSVPLFNGHKNAVLDIAFHSFNENLVASVSEDCSTCIWGIPEGGLTESISTPLQTLTGHKRKVGTCSFNPVADNVLVTSSGDFLVKTWDVEQGSCLNTIEGHSDIILSVEWNGNGSQLVTTCKDKKARVFDPRSNSISLEVVAHQGVKNSRAIFVKDKVVTVGFSKTSERELNMWDPRNFAEPITHLNIDSASGLLMPFYDPDNSILYMAGKGDGNIRYYEVVDESPYLHFLSEFKTATPQRGLCFVPKRALQINECEIARALKVTTNSVEPIAFKVPRKSDIFQDDIFPDTYAGEPSLTAEQWASGQNAEPKTISLANGFVAKKPTTEFKPVVKVQEGPKNEKELREEYEKLKTRVAYLESEIVKRDARIKELESK</sequence>
<dbReference type="STRING" id="5786.F0ZVC2"/>
<dbReference type="GO" id="GO:0061836">
    <property type="term" value="C:intranuclear rod"/>
    <property type="evidence" value="ECO:0007669"/>
    <property type="project" value="EnsemblProtists"/>
</dbReference>
<evidence type="ECO:0000256" key="5">
    <source>
        <dbReference type="ARBA" id="ARBA00023203"/>
    </source>
</evidence>
<dbReference type="RefSeq" id="XP_003291358.1">
    <property type="nucleotide sequence ID" value="XM_003291310.1"/>
</dbReference>
<dbReference type="VEuPathDB" id="AmoebaDB:DICPUDRAFT_98984"/>
<dbReference type="GO" id="GO:0032154">
    <property type="term" value="C:cleavage furrow"/>
    <property type="evidence" value="ECO:0007669"/>
    <property type="project" value="EnsemblProtists"/>
</dbReference>
<dbReference type="InterPro" id="IPR019775">
    <property type="entry name" value="WD40_repeat_CS"/>
</dbReference>
<dbReference type="PROSITE" id="PS50294">
    <property type="entry name" value="WD_REPEATS_REGION"/>
    <property type="match status" value="1"/>
</dbReference>
<dbReference type="GO" id="GO:0043521">
    <property type="term" value="P:regulation of myosin II filament disassembly"/>
    <property type="evidence" value="ECO:0007669"/>
    <property type="project" value="EnsemblProtists"/>
</dbReference>
<dbReference type="SMART" id="SM01167">
    <property type="entry name" value="DUF1900"/>
    <property type="match status" value="1"/>
</dbReference>
<accession>F0ZVC2</accession>
<dbReference type="GO" id="GO:1905861">
    <property type="term" value="P:intranuclear rod assembly"/>
    <property type="evidence" value="ECO:0007669"/>
    <property type="project" value="EnsemblProtists"/>
</dbReference>
<dbReference type="eggNOG" id="KOG0303">
    <property type="taxonomic scope" value="Eukaryota"/>
</dbReference>
<dbReference type="InterPro" id="IPR015505">
    <property type="entry name" value="Coronin"/>
</dbReference>
<dbReference type="EMBL" id="GL871211">
    <property type="protein sequence ID" value="EGC32108.1"/>
    <property type="molecule type" value="Genomic_DNA"/>
</dbReference>
<dbReference type="GO" id="GO:0120025">
    <property type="term" value="C:plasma membrane bounded cell projection"/>
    <property type="evidence" value="ECO:0007669"/>
    <property type="project" value="EnsemblProtists"/>
</dbReference>
<dbReference type="Pfam" id="PF08953">
    <property type="entry name" value="DUF1899"/>
    <property type="match status" value="1"/>
</dbReference>
<dbReference type="GO" id="GO:0051286">
    <property type="term" value="C:cell tip"/>
    <property type="evidence" value="ECO:0007669"/>
    <property type="project" value="EnsemblProtists"/>
</dbReference>
<dbReference type="InterPro" id="IPR015943">
    <property type="entry name" value="WD40/YVTN_repeat-like_dom_sf"/>
</dbReference>
<evidence type="ECO:0000256" key="1">
    <source>
        <dbReference type="ARBA" id="ARBA00009482"/>
    </source>
</evidence>
<dbReference type="InterPro" id="IPR015048">
    <property type="entry name" value="DUF1899"/>
</dbReference>
<keyword evidence="2 6" id="KW-0853">WD repeat</keyword>
<dbReference type="GO" id="GO:0051015">
    <property type="term" value="F:actin filament binding"/>
    <property type="evidence" value="ECO:0000318"/>
    <property type="project" value="GO_Central"/>
</dbReference>
<dbReference type="KEGG" id="dpp:DICPUDRAFT_98984"/>
<dbReference type="GO" id="GO:0007015">
    <property type="term" value="P:actin filament organization"/>
    <property type="evidence" value="ECO:0000318"/>
    <property type="project" value="GO_Central"/>
</dbReference>
<evidence type="ECO:0000313" key="10">
    <source>
        <dbReference type="Proteomes" id="UP000001064"/>
    </source>
</evidence>
<dbReference type="FunCoup" id="F0ZVC2">
    <property type="interactions" value="185"/>
</dbReference>